<dbReference type="Proteomes" id="UP001314170">
    <property type="component" value="Unassembled WGS sequence"/>
</dbReference>
<proteinExistence type="predicted"/>
<gene>
    <name evidence="2" type="ORF">DCAF_LOCUS14229</name>
</gene>
<reference evidence="2 3" key="1">
    <citation type="submission" date="2024-01" db="EMBL/GenBank/DDBJ databases">
        <authorList>
            <person name="Waweru B."/>
        </authorList>
    </citation>
    <scope>NUCLEOTIDE SEQUENCE [LARGE SCALE GENOMIC DNA]</scope>
</reference>
<comment type="caution">
    <text evidence="2">The sequence shown here is derived from an EMBL/GenBank/DDBJ whole genome shotgun (WGS) entry which is preliminary data.</text>
</comment>
<evidence type="ECO:0000313" key="3">
    <source>
        <dbReference type="Proteomes" id="UP001314170"/>
    </source>
</evidence>
<sequence length="151" mass="17052">MKGRNGRVITKSSIPTRGQFHIFKQIPGRTKTTQMKTKTELPSPTPNKQVSTKKSKFILTKRKSRDEAQRPNQSWPTIGPAKKSKFIWTKPNSEMKPKGPINQGQPSAQAKKSKFLLTRPKSIDEAQRPNQPGPTIGPGRCSFYSFRYARA</sequence>
<keyword evidence="3" id="KW-1185">Reference proteome</keyword>
<dbReference type="EMBL" id="CAWUPB010001157">
    <property type="protein sequence ID" value="CAK7339179.1"/>
    <property type="molecule type" value="Genomic_DNA"/>
</dbReference>
<evidence type="ECO:0000256" key="1">
    <source>
        <dbReference type="SAM" id="MobiDB-lite"/>
    </source>
</evidence>
<organism evidence="2 3">
    <name type="scientific">Dovyalis caffra</name>
    <dbReference type="NCBI Taxonomy" id="77055"/>
    <lineage>
        <taxon>Eukaryota</taxon>
        <taxon>Viridiplantae</taxon>
        <taxon>Streptophyta</taxon>
        <taxon>Embryophyta</taxon>
        <taxon>Tracheophyta</taxon>
        <taxon>Spermatophyta</taxon>
        <taxon>Magnoliopsida</taxon>
        <taxon>eudicotyledons</taxon>
        <taxon>Gunneridae</taxon>
        <taxon>Pentapetalae</taxon>
        <taxon>rosids</taxon>
        <taxon>fabids</taxon>
        <taxon>Malpighiales</taxon>
        <taxon>Salicaceae</taxon>
        <taxon>Flacourtieae</taxon>
        <taxon>Dovyalis</taxon>
    </lineage>
</organism>
<name>A0AAV1RR66_9ROSI</name>
<feature type="compositionally biased region" description="Basic residues" evidence="1">
    <location>
        <begin position="51"/>
        <end position="63"/>
    </location>
</feature>
<evidence type="ECO:0000313" key="2">
    <source>
        <dbReference type="EMBL" id="CAK7339179.1"/>
    </source>
</evidence>
<feature type="compositionally biased region" description="Polar residues" evidence="1">
    <location>
        <begin position="30"/>
        <end position="50"/>
    </location>
</feature>
<accession>A0AAV1RR66</accession>
<dbReference type="AlphaFoldDB" id="A0AAV1RR66"/>
<protein>
    <submittedName>
        <fullName evidence="2">Uncharacterized protein</fullName>
    </submittedName>
</protein>
<feature type="region of interest" description="Disordered" evidence="1">
    <location>
        <begin position="26"/>
        <end position="141"/>
    </location>
</feature>